<evidence type="ECO:0000256" key="1">
    <source>
        <dbReference type="ARBA" id="ARBA00004651"/>
    </source>
</evidence>
<feature type="transmembrane region" description="Helical" evidence="11">
    <location>
        <begin position="297"/>
        <end position="317"/>
    </location>
</feature>
<accession>W7QFK9</accession>
<dbReference type="GO" id="GO:0051453">
    <property type="term" value="P:regulation of intracellular pH"/>
    <property type="evidence" value="ECO:0007669"/>
    <property type="project" value="TreeGrafter"/>
</dbReference>
<feature type="transmembrane region" description="Helical" evidence="11">
    <location>
        <begin position="323"/>
        <end position="348"/>
    </location>
</feature>
<keyword evidence="3" id="KW-0050">Antiport</keyword>
<dbReference type="eggNOG" id="COG0025">
    <property type="taxonomic scope" value="Bacteria"/>
</dbReference>
<reference evidence="13 14" key="1">
    <citation type="journal article" date="2014" name="Genome Announc.">
        <title>Draft Genome Sequence of the Agar-Degrading Bacterium Catenovulum sp. Strain DS-2, Isolated from Intestines of Haliotis diversicolor.</title>
        <authorList>
            <person name="Shan D."/>
            <person name="Li X."/>
            <person name="Gu Z."/>
            <person name="Wei G."/>
            <person name="Gao Z."/>
            <person name="Shao Z."/>
        </authorList>
    </citation>
    <scope>NUCLEOTIDE SEQUENCE [LARGE SCALE GENOMIC DNA]</scope>
    <source>
        <strain evidence="13 14">DS-2</strain>
    </source>
</reference>
<keyword evidence="2" id="KW-0813">Transport</keyword>
<protein>
    <submittedName>
        <fullName evidence="13">NhaP-type Na+/H+ and K+/H+ antiporter</fullName>
    </submittedName>
</protein>
<dbReference type="RefSeq" id="WP_035013098.1">
    <property type="nucleotide sequence ID" value="NZ_ARZY01000003.1"/>
</dbReference>
<evidence type="ECO:0000256" key="5">
    <source>
        <dbReference type="ARBA" id="ARBA00022692"/>
    </source>
</evidence>
<keyword evidence="10" id="KW-0739">Sodium transport</keyword>
<dbReference type="AlphaFoldDB" id="W7QFK9"/>
<evidence type="ECO:0000256" key="8">
    <source>
        <dbReference type="ARBA" id="ARBA00023065"/>
    </source>
</evidence>
<keyword evidence="6 11" id="KW-1133">Transmembrane helix</keyword>
<keyword evidence="5 11" id="KW-0812">Transmembrane</keyword>
<dbReference type="GO" id="GO:0098719">
    <property type="term" value="P:sodium ion import across plasma membrane"/>
    <property type="evidence" value="ECO:0007669"/>
    <property type="project" value="TreeGrafter"/>
</dbReference>
<dbReference type="OrthoDB" id="9774146at2"/>
<feature type="transmembrane region" description="Helical" evidence="11">
    <location>
        <begin position="30"/>
        <end position="50"/>
    </location>
</feature>
<feature type="domain" description="Cation/H+ exchanger transmembrane" evidence="12">
    <location>
        <begin position="16"/>
        <end position="418"/>
    </location>
</feature>
<keyword evidence="7" id="KW-0915">Sodium</keyword>
<dbReference type="EMBL" id="ARZY01000003">
    <property type="protein sequence ID" value="EWH11699.1"/>
    <property type="molecule type" value="Genomic_DNA"/>
</dbReference>
<keyword evidence="8" id="KW-0406">Ion transport</keyword>
<dbReference type="Pfam" id="PF00999">
    <property type="entry name" value="Na_H_Exchanger"/>
    <property type="match status" value="1"/>
</dbReference>
<dbReference type="Gene3D" id="6.10.140.1330">
    <property type="match status" value="1"/>
</dbReference>
<comment type="subcellular location">
    <subcellularLocation>
        <location evidence="1">Cell membrane</location>
        <topology evidence="1">Multi-pass membrane protein</topology>
    </subcellularLocation>
</comment>
<feature type="transmembrane region" description="Helical" evidence="11">
    <location>
        <begin position="103"/>
        <end position="124"/>
    </location>
</feature>
<evidence type="ECO:0000256" key="9">
    <source>
        <dbReference type="ARBA" id="ARBA00023136"/>
    </source>
</evidence>
<evidence type="ECO:0000313" key="14">
    <source>
        <dbReference type="Proteomes" id="UP000019276"/>
    </source>
</evidence>
<dbReference type="GO" id="GO:0005886">
    <property type="term" value="C:plasma membrane"/>
    <property type="evidence" value="ECO:0007669"/>
    <property type="project" value="UniProtKB-SubCell"/>
</dbReference>
<evidence type="ECO:0000256" key="4">
    <source>
        <dbReference type="ARBA" id="ARBA00022475"/>
    </source>
</evidence>
<feature type="transmembrane region" description="Helical" evidence="11">
    <location>
        <begin position="360"/>
        <end position="382"/>
    </location>
</feature>
<dbReference type="PANTHER" id="PTHR10110">
    <property type="entry name" value="SODIUM/HYDROGEN EXCHANGER"/>
    <property type="match status" value="1"/>
</dbReference>
<keyword evidence="14" id="KW-1185">Reference proteome</keyword>
<feature type="transmembrane region" description="Helical" evidence="11">
    <location>
        <begin position="206"/>
        <end position="228"/>
    </location>
</feature>
<dbReference type="PANTHER" id="PTHR10110:SF86">
    <property type="entry name" value="SODIUM_HYDROGEN EXCHANGER 7"/>
    <property type="match status" value="1"/>
</dbReference>
<feature type="transmembrane region" description="Helical" evidence="11">
    <location>
        <begin position="259"/>
        <end position="276"/>
    </location>
</feature>
<feature type="transmembrane region" description="Helical" evidence="11">
    <location>
        <begin position="175"/>
        <end position="194"/>
    </location>
</feature>
<comment type="caution">
    <text evidence="13">The sequence shown here is derived from an EMBL/GenBank/DDBJ whole genome shotgun (WGS) entry which is preliminary data.</text>
</comment>
<dbReference type="PATRIC" id="fig|1328313.3.peg.565"/>
<evidence type="ECO:0000256" key="2">
    <source>
        <dbReference type="ARBA" id="ARBA00022448"/>
    </source>
</evidence>
<gene>
    <name evidence="13" type="ORF">DS2_02710</name>
</gene>
<evidence type="ECO:0000256" key="3">
    <source>
        <dbReference type="ARBA" id="ARBA00022449"/>
    </source>
</evidence>
<name>W7QFK9_9ALTE</name>
<dbReference type="STRING" id="1328313.DS2_02710"/>
<feature type="transmembrane region" description="Helical" evidence="11">
    <location>
        <begin position="70"/>
        <end position="91"/>
    </location>
</feature>
<proteinExistence type="predicted"/>
<feature type="transmembrane region" description="Helical" evidence="11">
    <location>
        <begin position="130"/>
        <end position="154"/>
    </location>
</feature>
<evidence type="ECO:0000313" key="13">
    <source>
        <dbReference type="EMBL" id="EWH11699.1"/>
    </source>
</evidence>
<organism evidence="13 14">
    <name type="scientific">Catenovulum agarivorans DS-2</name>
    <dbReference type="NCBI Taxonomy" id="1328313"/>
    <lineage>
        <taxon>Bacteria</taxon>
        <taxon>Pseudomonadati</taxon>
        <taxon>Pseudomonadota</taxon>
        <taxon>Gammaproteobacteria</taxon>
        <taxon>Alteromonadales</taxon>
        <taxon>Alteromonadaceae</taxon>
        <taxon>Catenovulum</taxon>
    </lineage>
</organism>
<evidence type="ECO:0000256" key="10">
    <source>
        <dbReference type="ARBA" id="ARBA00023201"/>
    </source>
</evidence>
<dbReference type="InterPro" id="IPR018422">
    <property type="entry name" value="Cation/H_exchanger_CPA1"/>
</dbReference>
<evidence type="ECO:0000259" key="12">
    <source>
        <dbReference type="Pfam" id="PF00999"/>
    </source>
</evidence>
<dbReference type="GO" id="GO:0015386">
    <property type="term" value="F:potassium:proton antiporter activity"/>
    <property type="evidence" value="ECO:0007669"/>
    <property type="project" value="TreeGrafter"/>
</dbReference>
<keyword evidence="9 11" id="KW-0472">Membrane</keyword>
<feature type="transmembrane region" description="Helical" evidence="11">
    <location>
        <begin position="6"/>
        <end position="23"/>
    </location>
</feature>
<evidence type="ECO:0000256" key="6">
    <source>
        <dbReference type="ARBA" id="ARBA00022989"/>
    </source>
</evidence>
<feature type="transmembrane region" description="Helical" evidence="11">
    <location>
        <begin position="394"/>
        <end position="417"/>
    </location>
</feature>
<dbReference type="InterPro" id="IPR006153">
    <property type="entry name" value="Cation/H_exchanger_TM"/>
</dbReference>
<dbReference type="Proteomes" id="UP000019276">
    <property type="component" value="Unassembled WGS sequence"/>
</dbReference>
<dbReference type="GO" id="GO:0015385">
    <property type="term" value="F:sodium:proton antiporter activity"/>
    <property type="evidence" value="ECO:0007669"/>
    <property type="project" value="InterPro"/>
</dbReference>
<evidence type="ECO:0000256" key="7">
    <source>
        <dbReference type="ARBA" id="ARBA00023053"/>
    </source>
</evidence>
<sequence length="664" mass="74785">MLEHVGVQILLFVSVTLLVGVILRQLLKQVAIPYTVALLIVGILFGLIYRFDHNDMPGLYNQTVQLVADIDPHLILFLFLPTLIFESAYAIETHLFKRTFSQIALLAVPGLIVCTSITAVFVKYVFPWDWSWPICFMFGALISATDPVAVVALLKELSSRKRLETLIEGESLLNDGTAIVLFTLFYSMLSASHATDITALGVIGDFTWVVSFGFLIGLAGGWLMILWIGKIFNDPLIEITSSIATAYLVFYIAEGVFHVSGVVAVVTLGVLLAAQGRTRISAEVKHFLHQFWELMAYLANTLIFVLVGIIVAVKIRLDDPQAWLMLAVLYIAILLIRGVSIISLSPLLKQIGIGLTKHKSLVLIWGGLRGAVALALALSVVQSDHIPAAIGEQILFLTAGIVVLTIIINGGTIRLLLTKLGLDKLPEAKQKTVDKAELHIQFSLQREMEKLRKDDNFSSADWNTILQHEHIQILNTEAEINHLTDDEHELIVAYKRRILEAEKRFYWYQFDQGMMNIKAVETLNQAVEHALDGEPKIYPRKEIYLEPIDEHNFELTFFIAHSFIQAQKSNWRHLSDLEAPKHIYHAIADELKQNIEQMQHYLNAINQFEPERVKQIQTLLATRVLLNKRRHKIEDLAEQGVLEPAESEKLLEDIDKEIHKLALG</sequence>
<evidence type="ECO:0000256" key="11">
    <source>
        <dbReference type="SAM" id="Phobius"/>
    </source>
</evidence>
<keyword evidence="4" id="KW-1003">Cell membrane</keyword>